<feature type="compositionally biased region" description="Basic and acidic residues" evidence="1">
    <location>
        <begin position="1"/>
        <end position="12"/>
    </location>
</feature>
<evidence type="ECO:0000256" key="1">
    <source>
        <dbReference type="SAM" id="MobiDB-lite"/>
    </source>
</evidence>
<organism evidence="2 3">
    <name type="scientific">Nesterenkonia sandarakina</name>
    <dbReference type="NCBI Taxonomy" id="272918"/>
    <lineage>
        <taxon>Bacteria</taxon>
        <taxon>Bacillati</taxon>
        <taxon>Actinomycetota</taxon>
        <taxon>Actinomycetes</taxon>
        <taxon>Micrococcales</taxon>
        <taxon>Micrococcaceae</taxon>
        <taxon>Nesterenkonia</taxon>
    </lineage>
</organism>
<protein>
    <recommendedName>
        <fullName evidence="4">DUF4192 family protein</fullName>
    </recommendedName>
</protein>
<dbReference type="Pfam" id="PF13830">
    <property type="entry name" value="DUF4192"/>
    <property type="match status" value="2"/>
</dbReference>
<dbReference type="Proteomes" id="UP000560069">
    <property type="component" value="Unassembled WGS sequence"/>
</dbReference>
<evidence type="ECO:0000313" key="2">
    <source>
        <dbReference type="EMBL" id="NYJ17726.1"/>
    </source>
</evidence>
<keyword evidence="3" id="KW-1185">Reference proteome</keyword>
<dbReference type="AlphaFoldDB" id="A0A7Z0E9V2"/>
<dbReference type="RefSeq" id="WP_179442423.1">
    <property type="nucleotide sequence ID" value="NZ_BAAALK010000002.1"/>
</dbReference>
<dbReference type="InterPro" id="IPR025447">
    <property type="entry name" value="DUF4192"/>
</dbReference>
<comment type="caution">
    <text evidence="2">The sequence shown here is derived from an EMBL/GenBank/DDBJ whole genome shotgun (WGS) entry which is preliminary data.</text>
</comment>
<sequence length="477" mass="52051">MDAHTDSPHQRDPLQQGRGRRIEPAPGKPASTDPVFLEPAMPSRGPLEIQDPGDCLALLRHTFSSPPRDSLVVVGLLDGATGGHMRIDLAPALREPVSSARLIADCLAGEGSAPAPEAALVVLIGEVDPSPEQDRTWRACLDALRLMLESEYCVRIVQVWFLAGGHIRDPRCPDPQCCSLPGRRVADLRIPLLASPADAGSGPEAWPLGKTAHRFLDGAPRADPAMAALLRELRADREGSSGSFHGRRLLESWDLALRCQVAAAQNTGLREAPGDLSEVPGQAQGEAQGQVQVQGPAGAVSAAPEDPRARAAWFNRLLGQLRTSFGRDLLIPLAALGLDHALLGLEQAQPDPERGSAEDPRLRDYAGSFLGETSSRPDWDRVDALETVLRELVPYAREEERENLLALMAWVEWARGRGTASGSFIDRCLEEFPHNEFSRLIEELMRLKGVSRWARVKQHSWSWGRGSRGSRPEQRLE</sequence>
<proteinExistence type="predicted"/>
<feature type="region of interest" description="Disordered" evidence="1">
    <location>
        <begin position="1"/>
        <end position="44"/>
    </location>
</feature>
<reference evidence="2 3" key="1">
    <citation type="submission" date="2020-07" db="EMBL/GenBank/DDBJ databases">
        <title>Sequencing the genomes of 1000 actinobacteria strains.</title>
        <authorList>
            <person name="Klenk H.-P."/>
        </authorList>
    </citation>
    <scope>NUCLEOTIDE SEQUENCE [LARGE SCALE GENOMIC DNA]</scope>
    <source>
        <strain evidence="2 3">DSM 15664</strain>
    </source>
</reference>
<gene>
    <name evidence="2" type="ORF">HNR11_002260</name>
</gene>
<dbReference type="EMBL" id="JACCFQ010000001">
    <property type="protein sequence ID" value="NYJ17726.1"/>
    <property type="molecule type" value="Genomic_DNA"/>
</dbReference>
<name>A0A7Z0E9V2_9MICC</name>
<accession>A0A7Z0E9V2</accession>
<evidence type="ECO:0008006" key="4">
    <source>
        <dbReference type="Google" id="ProtNLM"/>
    </source>
</evidence>
<evidence type="ECO:0000313" key="3">
    <source>
        <dbReference type="Proteomes" id="UP000560069"/>
    </source>
</evidence>